<protein>
    <submittedName>
        <fullName evidence="2">Uncharacterized protein</fullName>
    </submittedName>
</protein>
<dbReference type="AlphaFoldDB" id="W6M967"/>
<keyword evidence="3" id="KW-1185">Reference proteome</keyword>
<comment type="caution">
    <text evidence="2">The sequence shown here is derived from an EMBL/GenBank/DDBJ whole genome shotgun (WGS) entry which is preliminary data.</text>
</comment>
<dbReference type="Proteomes" id="UP000035760">
    <property type="component" value="Unassembled WGS sequence"/>
</dbReference>
<gene>
    <name evidence="2" type="ORF">BN873_990027</name>
</gene>
<feature type="compositionally biased region" description="Basic residues" evidence="1">
    <location>
        <begin position="37"/>
        <end position="47"/>
    </location>
</feature>
<evidence type="ECO:0000313" key="3">
    <source>
        <dbReference type="Proteomes" id="UP000035760"/>
    </source>
</evidence>
<proteinExistence type="predicted"/>
<dbReference type="EMBL" id="CBTJ020000112">
    <property type="protein sequence ID" value="CDI04556.1"/>
    <property type="molecule type" value="Genomic_DNA"/>
</dbReference>
<feature type="region of interest" description="Disordered" evidence="1">
    <location>
        <begin position="33"/>
        <end position="69"/>
    </location>
</feature>
<evidence type="ECO:0000256" key="1">
    <source>
        <dbReference type="SAM" id="MobiDB-lite"/>
    </source>
</evidence>
<evidence type="ECO:0000313" key="2">
    <source>
        <dbReference type="EMBL" id="CDI04556.1"/>
    </source>
</evidence>
<accession>W6M967</accession>
<reference evidence="2" key="1">
    <citation type="submission" date="2013-07" db="EMBL/GenBank/DDBJ databases">
        <authorList>
            <person name="McIlroy S."/>
        </authorList>
    </citation>
    <scope>NUCLEOTIDE SEQUENCE [LARGE SCALE GENOMIC DNA]</scope>
    <source>
        <strain evidence="2">Run_A_D11</strain>
    </source>
</reference>
<feature type="compositionally biased region" description="Polar residues" evidence="1">
    <location>
        <begin position="56"/>
        <end position="69"/>
    </location>
</feature>
<name>W6M967_9GAMM</name>
<organism evidence="2 3">
    <name type="scientific">Candidatus Competibacter denitrificans Run_A_D11</name>
    <dbReference type="NCBI Taxonomy" id="1400863"/>
    <lineage>
        <taxon>Bacteria</taxon>
        <taxon>Pseudomonadati</taxon>
        <taxon>Pseudomonadota</taxon>
        <taxon>Gammaproteobacteria</taxon>
        <taxon>Candidatus Competibacteraceae</taxon>
        <taxon>Candidatus Competibacter</taxon>
    </lineage>
</organism>
<reference evidence="2" key="2">
    <citation type="submission" date="2014-03" db="EMBL/GenBank/DDBJ databases">
        <title>Candidatus Competibacter-lineage genomes retrieved from metagenomes reveal functional metabolic diversity.</title>
        <authorList>
            <person name="McIlroy S.J."/>
            <person name="Albertsen M."/>
            <person name="Andresen E.K."/>
            <person name="Saunders A.M."/>
            <person name="Kristiansen R."/>
            <person name="Stokholm-Bjerregaard M."/>
            <person name="Nielsen K.L."/>
            <person name="Nielsen P.H."/>
        </authorList>
    </citation>
    <scope>NUCLEOTIDE SEQUENCE</scope>
    <source>
        <strain evidence="2">Run_A_D11</strain>
    </source>
</reference>
<sequence>MQKIQSHRYVHEVLVDAVIQERRRLPCACLPQPNTRYNRKNAPKSRRVPAAGNPTPWRSTPLLLTTQDP</sequence>